<sequence length="25" mass="2843">MIADLIRDAEKKMGISIDHLHHELG</sequence>
<evidence type="ECO:0000313" key="1">
    <source>
        <dbReference type="EMBL" id="SVD85889.1"/>
    </source>
</evidence>
<feature type="non-terminal residue" evidence="1">
    <location>
        <position position="25"/>
    </location>
</feature>
<name>A0A382YSE3_9ZZZZ</name>
<dbReference type="AlphaFoldDB" id="A0A382YSE3"/>
<reference evidence="1" key="1">
    <citation type="submission" date="2018-05" db="EMBL/GenBank/DDBJ databases">
        <authorList>
            <person name="Lanie J.A."/>
            <person name="Ng W.-L."/>
            <person name="Kazmierczak K.M."/>
            <person name="Andrzejewski T.M."/>
            <person name="Davidsen T.M."/>
            <person name="Wayne K.J."/>
            <person name="Tettelin H."/>
            <person name="Glass J.I."/>
            <person name="Rusch D."/>
            <person name="Podicherti R."/>
            <person name="Tsui H.-C.T."/>
            <person name="Winkler M.E."/>
        </authorList>
    </citation>
    <scope>NUCLEOTIDE SEQUENCE</scope>
</reference>
<dbReference type="EMBL" id="UINC01177977">
    <property type="protein sequence ID" value="SVD85889.1"/>
    <property type="molecule type" value="Genomic_DNA"/>
</dbReference>
<gene>
    <name evidence="1" type="ORF">METZ01_LOCUS438743</name>
</gene>
<proteinExistence type="predicted"/>
<organism evidence="1">
    <name type="scientific">marine metagenome</name>
    <dbReference type="NCBI Taxonomy" id="408172"/>
    <lineage>
        <taxon>unclassified sequences</taxon>
        <taxon>metagenomes</taxon>
        <taxon>ecological metagenomes</taxon>
    </lineage>
</organism>
<accession>A0A382YSE3</accession>
<protein>
    <submittedName>
        <fullName evidence="1">Uncharacterized protein</fullName>
    </submittedName>
</protein>